<evidence type="ECO:0000256" key="4">
    <source>
        <dbReference type="HAMAP-Rule" id="MF_00108"/>
    </source>
</evidence>
<dbReference type="Gene3D" id="3.90.550.10">
    <property type="entry name" value="Spore Coat Polysaccharide Biosynthesis Protein SpsA, Chain A"/>
    <property type="match status" value="1"/>
</dbReference>
<feature type="site" description="Positions MEP for the nucleophilic attack" evidence="4">
    <location>
        <position position="206"/>
    </location>
</feature>
<dbReference type="Proteomes" id="UP001597452">
    <property type="component" value="Unassembled WGS sequence"/>
</dbReference>
<name>A0ABW5QEB6_9BACI</name>
<dbReference type="EC" id="2.7.7.60" evidence="4"/>
<keyword evidence="6" id="KW-1185">Reference proteome</keyword>
<dbReference type="PANTHER" id="PTHR32125:SF4">
    <property type="entry name" value="2-C-METHYL-D-ERYTHRITOL 4-PHOSPHATE CYTIDYLYLTRANSFERASE, CHLOROPLASTIC"/>
    <property type="match status" value="1"/>
</dbReference>
<feature type="site" description="Positions MEP for the nucleophilic attack" evidence="4">
    <location>
        <position position="150"/>
    </location>
</feature>
<proteinExistence type="inferred from homology"/>
<dbReference type="GO" id="GO:0050518">
    <property type="term" value="F:2-C-methyl-D-erythritol 4-phosphate cytidylyltransferase activity"/>
    <property type="evidence" value="ECO:0007669"/>
    <property type="project" value="UniProtKB-EC"/>
</dbReference>
<keyword evidence="1 4" id="KW-0808">Transferase</keyword>
<feature type="site" description="Transition state stabilizer" evidence="4">
    <location>
        <position position="23"/>
    </location>
</feature>
<comment type="similarity">
    <text evidence="4">Belongs to the IspD/TarI cytidylyltransferase family. IspD subfamily.</text>
</comment>
<evidence type="ECO:0000256" key="1">
    <source>
        <dbReference type="ARBA" id="ARBA00022679"/>
    </source>
</evidence>
<dbReference type="InterPro" id="IPR029044">
    <property type="entry name" value="Nucleotide-diphossugar_trans"/>
</dbReference>
<comment type="caution">
    <text evidence="5">The sequence shown here is derived from an EMBL/GenBank/DDBJ whole genome shotgun (WGS) entry which is preliminary data.</text>
</comment>
<evidence type="ECO:0000256" key="3">
    <source>
        <dbReference type="ARBA" id="ARBA00023229"/>
    </source>
</evidence>
<evidence type="ECO:0000313" key="5">
    <source>
        <dbReference type="EMBL" id="MFD2640160.1"/>
    </source>
</evidence>
<comment type="function">
    <text evidence="4">Catalyzes the formation of 4-diphosphocytidyl-2-C-methyl-D-erythritol from CTP and 2-C-methyl-D-erythritol 4-phosphate (MEP).</text>
</comment>
<organism evidence="5 6">
    <name type="scientific">Piscibacillus salipiscarius</name>
    <dbReference type="NCBI Taxonomy" id="299480"/>
    <lineage>
        <taxon>Bacteria</taxon>
        <taxon>Bacillati</taxon>
        <taxon>Bacillota</taxon>
        <taxon>Bacilli</taxon>
        <taxon>Bacillales</taxon>
        <taxon>Bacillaceae</taxon>
        <taxon>Piscibacillus</taxon>
    </lineage>
</organism>
<dbReference type="NCBIfam" id="TIGR00453">
    <property type="entry name" value="ispD"/>
    <property type="match status" value="1"/>
</dbReference>
<dbReference type="Pfam" id="PF01128">
    <property type="entry name" value="IspD"/>
    <property type="match status" value="1"/>
</dbReference>
<keyword evidence="3 4" id="KW-0414">Isoprene biosynthesis</keyword>
<evidence type="ECO:0000313" key="6">
    <source>
        <dbReference type="Proteomes" id="UP001597452"/>
    </source>
</evidence>
<comment type="pathway">
    <text evidence="4">Isoprenoid biosynthesis; isopentenyl diphosphate biosynthesis via DXP pathway; isopentenyl diphosphate from 1-deoxy-D-xylulose 5-phosphate: step 2/6.</text>
</comment>
<dbReference type="HAMAP" id="MF_00108">
    <property type="entry name" value="IspD"/>
    <property type="match status" value="1"/>
</dbReference>
<dbReference type="PANTHER" id="PTHR32125">
    <property type="entry name" value="2-C-METHYL-D-ERYTHRITOL 4-PHOSPHATE CYTIDYLYLTRANSFERASE, CHLOROPLASTIC"/>
    <property type="match status" value="1"/>
</dbReference>
<reference evidence="6" key="1">
    <citation type="journal article" date="2019" name="Int. J. Syst. Evol. Microbiol.">
        <title>The Global Catalogue of Microorganisms (GCM) 10K type strain sequencing project: providing services to taxonomists for standard genome sequencing and annotation.</title>
        <authorList>
            <consortium name="The Broad Institute Genomics Platform"/>
            <consortium name="The Broad Institute Genome Sequencing Center for Infectious Disease"/>
            <person name="Wu L."/>
            <person name="Ma J."/>
        </authorList>
    </citation>
    <scope>NUCLEOTIDE SEQUENCE [LARGE SCALE GENOMIC DNA]</scope>
    <source>
        <strain evidence="6">TISTR 1571</strain>
    </source>
</reference>
<dbReference type="InterPro" id="IPR001228">
    <property type="entry name" value="IspD"/>
</dbReference>
<comment type="catalytic activity">
    <reaction evidence="4">
        <text>2-C-methyl-D-erythritol 4-phosphate + CTP + H(+) = 4-CDP-2-C-methyl-D-erythritol + diphosphate</text>
        <dbReference type="Rhea" id="RHEA:13429"/>
        <dbReference type="ChEBI" id="CHEBI:15378"/>
        <dbReference type="ChEBI" id="CHEBI:33019"/>
        <dbReference type="ChEBI" id="CHEBI:37563"/>
        <dbReference type="ChEBI" id="CHEBI:57823"/>
        <dbReference type="ChEBI" id="CHEBI:58262"/>
        <dbReference type="EC" id="2.7.7.60"/>
    </reaction>
</comment>
<dbReference type="EMBL" id="JBHUMZ010000051">
    <property type="protein sequence ID" value="MFD2640160.1"/>
    <property type="molecule type" value="Genomic_DNA"/>
</dbReference>
<evidence type="ECO:0000256" key="2">
    <source>
        <dbReference type="ARBA" id="ARBA00022695"/>
    </source>
</evidence>
<keyword evidence="2 4" id="KW-0548">Nucleotidyltransferase</keyword>
<protein>
    <recommendedName>
        <fullName evidence="4">2-C-methyl-D-erythritol 4-phosphate cytidylyltransferase</fullName>
        <ecNumber evidence="4">2.7.7.60</ecNumber>
    </recommendedName>
    <alternativeName>
        <fullName evidence="4">4-diphosphocytidyl-2C-methyl-D-erythritol synthase</fullName>
    </alternativeName>
    <alternativeName>
        <fullName evidence="4">MEP cytidylyltransferase</fullName>
        <shortName evidence="4">MCT</shortName>
    </alternativeName>
</protein>
<gene>
    <name evidence="4 5" type="primary">ispD</name>
    <name evidence="5" type="ORF">ACFSW4_14920</name>
</gene>
<feature type="site" description="Transition state stabilizer" evidence="4">
    <location>
        <position position="16"/>
    </location>
</feature>
<dbReference type="SUPFAM" id="SSF53448">
    <property type="entry name" value="Nucleotide-diphospho-sugar transferases"/>
    <property type="match status" value="1"/>
</dbReference>
<dbReference type="RefSeq" id="WP_377330251.1">
    <property type="nucleotide sequence ID" value="NZ_JBHUMZ010000051.1"/>
</dbReference>
<dbReference type="CDD" id="cd02516">
    <property type="entry name" value="CDP-ME_synthetase"/>
    <property type="match status" value="1"/>
</dbReference>
<dbReference type="InterPro" id="IPR050088">
    <property type="entry name" value="IspD/TarI_cytidylyltransf_bact"/>
</dbReference>
<accession>A0ABW5QEB6</accession>
<sequence>MPLYQVIVLAAGQGRRMKAGKNKQLLEIGGKTIIERTVDVFESDAWCDSIYLVAHPSELKLMKQLASQYDKVKSVIPGGKERQDSVRQGVNQLEQNLITFIHDGARPFISHDELHRLYIETEESDAAFLGVPVTDTIKQIKDGYVETLKRDELVAAQTPQAFKYDLLKRVHDYAYEHQLYATDDVALLEFLNQSPSYVEGSYQNFKITNPEDIQKAENMLKINGLDHS</sequence>
<dbReference type="InterPro" id="IPR034683">
    <property type="entry name" value="IspD/TarI"/>
</dbReference>